<organism evidence="1">
    <name type="scientific">Anguilla anguilla</name>
    <name type="common">European freshwater eel</name>
    <name type="synonym">Muraena anguilla</name>
    <dbReference type="NCBI Taxonomy" id="7936"/>
    <lineage>
        <taxon>Eukaryota</taxon>
        <taxon>Metazoa</taxon>
        <taxon>Chordata</taxon>
        <taxon>Craniata</taxon>
        <taxon>Vertebrata</taxon>
        <taxon>Euteleostomi</taxon>
        <taxon>Actinopterygii</taxon>
        <taxon>Neopterygii</taxon>
        <taxon>Teleostei</taxon>
        <taxon>Anguilliformes</taxon>
        <taxon>Anguillidae</taxon>
        <taxon>Anguilla</taxon>
    </lineage>
</organism>
<reference evidence="1" key="2">
    <citation type="journal article" date="2015" name="Fish Shellfish Immunol.">
        <title>Early steps in the European eel (Anguilla anguilla)-Vibrio vulnificus interaction in the gills: Role of the RtxA13 toxin.</title>
        <authorList>
            <person name="Callol A."/>
            <person name="Pajuelo D."/>
            <person name="Ebbesson L."/>
            <person name="Teles M."/>
            <person name="MacKenzie S."/>
            <person name="Amaro C."/>
        </authorList>
    </citation>
    <scope>NUCLEOTIDE SEQUENCE</scope>
</reference>
<dbReference type="AlphaFoldDB" id="A0A0E9SJN6"/>
<dbReference type="EMBL" id="GBXM01066978">
    <property type="protein sequence ID" value="JAH41599.1"/>
    <property type="molecule type" value="Transcribed_RNA"/>
</dbReference>
<reference evidence="1" key="1">
    <citation type="submission" date="2014-11" db="EMBL/GenBank/DDBJ databases">
        <authorList>
            <person name="Amaro Gonzalez C."/>
        </authorList>
    </citation>
    <scope>NUCLEOTIDE SEQUENCE</scope>
</reference>
<sequence>MVVMANYITASVRRPQLDRKLLKFYAF</sequence>
<protein>
    <submittedName>
        <fullName evidence="1">Uncharacterized protein</fullName>
    </submittedName>
</protein>
<evidence type="ECO:0000313" key="1">
    <source>
        <dbReference type="EMBL" id="JAH41599.1"/>
    </source>
</evidence>
<proteinExistence type="predicted"/>
<accession>A0A0E9SJN6</accession>
<name>A0A0E9SJN6_ANGAN</name>